<evidence type="ECO:0000259" key="12">
    <source>
        <dbReference type="Pfam" id="PF00133"/>
    </source>
</evidence>
<dbReference type="Pfam" id="PF24810">
    <property type="entry name" value="RBD_LARS1"/>
    <property type="match status" value="1"/>
</dbReference>
<dbReference type="InterPro" id="IPR014729">
    <property type="entry name" value="Rossmann-like_a/b/a_fold"/>
</dbReference>
<feature type="domain" description="Aminoacyl-tRNA synthetase class Ia" evidence="12">
    <location>
        <begin position="214"/>
        <end position="779"/>
    </location>
</feature>
<evidence type="ECO:0000256" key="1">
    <source>
        <dbReference type="ARBA" id="ARBA00004496"/>
    </source>
</evidence>
<dbReference type="GO" id="GO:0002161">
    <property type="term" value="F:aminoacyl-tRNA deacylase activity"/>
    <property type="evidence" value="ECO:0007669"/>
    <property type="project" value="InterPro"/>
</dbReference>
<keyword evidence="6" id="KW-0067">ATP-binding</keyword>
<evidence type="ECO:0000256" key="5">
    <source>
        <dbReference type="ARBA" id="ARBA00022741"/>
    </source>
</evidence>
<feature type="domain" description="Aminoacyl-tRNA synthetase class Ia" evidence="12">
    <location>
        <begin position="57"/>
        <end position="117"/>
    </location>
</feature>
<keyword evidence="8" id="KW-0030">Aminoacyl-tRNA synthetase</keyword>
<dbReference type="EC" id="6.1.1.4" evidence="3"/>
<name>A0A9N8Z664_9GLOM</name>
<comment type="caution">
    <text evidence="15">The sequence shown here is derived from an EMBL/GenBank/DDBJ whole genome shotgun (WGS) entry which is preliminary data.</text>
</comment>
<evidence type="ECO:0000256" key="8">
    <source>
        <dbReference type="ARBA" id="ARBA00023146"/>
    </source>
</evidence>
<evidence type="ECO:0000256" key="7">
    <source>
        <dbReference type="ARBA" id="ARBA00022917"/>
    </source>
</evidence>
<dbReference type="OrthoDB" id="10249672at2759"/>
<feature type="domain" description="Methionyl/Valyl/Leucyl/Isoleucyl-tRNA synthetase anticodon-binding" evidence="13">
    <location>
        <begin position="818"/>
        <end position="947"/>
    </location>
</feature>
<protein>
    <recommendedName>
        <fullName evidence="3">leucine--tRNA ligase</fullName>
        <ecNumber evidence="3">6.1.1.4</ecNumber>
    </recommendedName>
    <alternativeName>
        <fullName evidence="9">Leucyl-tRNA synthetase</fullName>
    </alternativeName>
</protein>
<gene>
    <name evidence="15" type="ORF">PBRASI_LOCUS948</name>
</gene>
<evidence type="ECO:0000259" key="14">
    <source>
        <dbReference type="Pfam" id="PF24810"/>
    </source>
</evidence>
<dbReference type="GO" id="GO:0006429">
    <property type="term" value="P:leucyl-tRNA aminoacylation"/>
    <property type="evidence" value="ECO:0007669"/>
    <property type="project" value="InterPro"/>
</dbReference>
<dbReference type="SUPFAM" id="SSF50677">
    <property type="entry name" value="ValRS/IleRS/LeuRS editing domain"/>
    <property type="match status" value="1"/>
</dbReference>
<dbReference type="CDD" id="cd07959">
    <property type="entry name" value="Anticodon_Ia_Leu_AEc"/>
    <property type="match status" value="1"/>
</dbReference>
<evidence type="ECO:0000256" key="6">
    <source>
        <dbReference type="ARBA" id="ARBA00022840"/>
    </source>
</evidence>
<keyword evidence="4" id="KW-0436">Ligase</keyword>
<dbReference type="SUPFAM" id="SSF52374">
    <property type="entry name" value="Nucleotidylyl transferase"/>
    <property type="match status" value="1"/>
</dbReference>
<evidence type="ECO:0000256" key="10">
    <source>
        <dbReference type="ARBA" id="ARBA00047469"/>
    </source>
</evidence>
<dbReference type="Gene3D" id="1.10.730.10">
    <property type="entry name" value="Isoleucyl-tRNA Synthetase, Domain 1"/>
    <property type="match status" value="1"/>
</dbReference>
<evidence type="ECO:0000256" key="9">
    <source>
        <dbReference type="ARBA" id="ARBA00030520"/>
    </source>
</evidence>
<keyword evidence="5" id="KW-0547">Nucleotide-binding</keyword>
<dbReference type="FunFam" id="1.10.730.10:FF:000020">
    <property type="entry name" value="Leucine--tRNA ligase cytoplasmic"/>
    <property type="match status" value="1"/>
</dbReference>
<evidence type="ECO:0000256" key="2">
    <source>
        <dbReference type="ARBA" id="ARBA00005594"/>
    </source>
</evidence>
<dbReference type="InterPro" id="IPR009008">
    <property type="entry name" value="Val/Leu/Ile-tRNA-synth_edit"/>
</dbReference>
<comment type="catalytic activity">
    <reaction evidence="10">
        <text>tRNA(Leu) + L-leucine + ATP = L-leucyl-tRNA(Leu) + AMP + diphosphate</text>
        <dbReference type="Rhea" id="RHEA:11688"/>
        <dbReference type="Rhea" id="RHEA-COMP:9613"/>
        <dbReference type="Rhea" id="RHEA-COMP:9622"/>
        <dbReference type="ChEBI" id="CHEBI:30616"/>
        <dbReference type="ChEBI" id="CHEBI:33019"/>
        <dbReference type="ChEBI" id="CHEBI:57427"/>
        <dbReference type="ChEBI" id="CHEBI:78442"/>
        <dbReference type="ChEBI" id="CHEBI:78494"/>
        <dbReference type="ChEBI" id="CHEBI:456215"/>
        <dbReference type="EC" id="6.1.1.4"/>
    </reaction>
</comment>
<dbReference type="InterPro" id="IPR004493">
    <property type="entry name" value="Leu-tRNA-synth_Ia_arc/euk"/>
</dbReference>
<feature type="domain" description="Leucine--tRNA ligase RagD-binding" evidence="14">
    <location>
        <begin position="969"/>
        <end position="1038"/>
    </location>
</feature>
<dbReference type="GO" id="GO:0004823">
    <property type="term" value="F:leucine-tRNA ligase activity"/>
    <property type="evidence" value="ECO:0007669"/>
    <property type="project" value="UniProtKB-EC"/>
</dbReference>
<dbReference type="NCBIfam" id="TIGR00395">
    <property type="entry name" value="leuS_arch"/>
    <property type="match status" value="1"/>
</dbReference>
<dbReference type="FunFam" id="3.90.740.10:FF:000001">
    <property type="entry name" value="Leucine--tRNA ligase, cytoplasmic"/>
    <property type="match status" value="1"/>
</dbReference>
<feature type="region of interest" description="Disordered" evidence="11">
    <location>
        <begin position="150"/>
        <end position="171"/>
    </location>
</feature>
<dbReference type="InterPro" id="IPR013155">
    <property type="entry name" value="M/V/L/I-tRNA-synth_anticd-bd"/>
</dbReference>
<dbReference type="Pfam" id="PF08264">
    <property type="entry name" value="Anticodon_1"/>
    <property type="match status" value="1"/>
</dbReference>
<evidence type="ECO:0000259" key="13">
    <source>
        <dbReference type="Pfam" id="PF08264"/>
    </source>
</evidence>
<comment type="subcellular location">
    <subcellularLocation>
        <location evidence="1">Cytoplasm</location>
    </subcellularLocation>
</comment>
<evidence type="ECO:0000256" key="4">
    <source>
        <dbReference type="ARBA" id="ARBA00022598"/>
    </source>
</evidence>
<proteinExistence type="inferred from homology"/>
<dbReference type="InterPro" id="IPR055416">
    <property type="entry name" value="RBD_LARS1"/>
</dbReference>
<keyword evidence="16" id="KW-1185">Reference proteome</keyword>
<accession>A0A9N8Z664</accession>
<dbReference type="Gene3D" id="3.90.740.10">
    <property type="entry name" value="Valyl/Leucyl/Isoleucyl-tRNA synthetase, editing domain"/>
    <property type="match status" value="1"/>
</dbReference>
<dbReference type="GO" id="GO:0005524">
    <property type="term" value="F:ATP binding"/>
    <property type="evidence" value="ECO:0007669"/>
    <property type="project" value="UniProtKB-KW"/>
</dbReference>
<evidence type="ECO:0000313" key="16">
    <source>
        <dbReference type="Proteomes" id="UP000789739"/>
    </source>
</evidence>
<comment type="similarity">
    <text evidence="2">Belongs to the class-I aminoacyl-tRNA synthetase family.</text>
</comment>
<keyword evidence="7" id="KW-0648">Protein biosynthesis</keyword>
<reference evidence="15" key="1">
    <citation type="submission" date="2021-06" db="EMBL/GenBank/DDBJ databases">
        <authorList>
            <person name="Kallberg Y."/>
            <person name="Tangrot J."/>
            <person name="Rosling A."/>
        </authorList>
    </citation>
    <scope>NUCLEOTIDE SEQUENCE</scope>
    <source>
        <strain evidence="15">BR232B</strain>
    </source>
</reference>
<sequence length="1094" mass="124569">MSSQSKPTEEPKKTAKRDALCAIEHEIQLIWEQHKPFEVDAPTTAEVPNDNDIHTLYPKFMGTFPYPYMNGRLHLGHFFTITKVEFAAGYERMRGKKALFPLGFHCTGMPIKACADKLSRELDQFGPNFQLPKPKKDDLDEVMKDLTLTDANKSSNSKDSTKTPQKKSKVAAKSTGEKYQFQIMQSSGVPINEIAKFADADYWLTYFPPLAIKDCKAIGAKIDWRRSFITTDVNPYYDSFVRWQMRKLKALNKIKFGERYTIYSPLDGQPCMDHDRQSGEGVGPQEYTGIKLRVLEWSEKAKAALEGVGALEGKNVFLVAATLRPETMYGQTNCYVGTEVKYGLFQINESDVFVCTYRAARNMAFQGLSMEHGVVSQLFEIKGSPLIGTKVKAPLSKYKFVYVLPMENVLPTKGTGVVTSVPSDSPDDYITLQDLIKKPSYYNIDPSWVSGYEPVPIIDTPTFGDLAAPTVCKLKKINSQKDRVQLAEAKEMVYKEGFYSGLMKVGDFKGKSVQEAKPLIKDLMISTNEAFVYDEPENLVMSRSGDECVVALCDQWYLDYGEENWRQQTENCLSRLNTFGNETRHQFERTLDWLNQWACARSYGLGTRLPWDEQYLVESLSDSTIYMAYYTVAHLLHGGTLDGSKPGTLGIKAEEMIDQVWDYIFCDGPEPLDSSVPIEKLQTMRREFKYFYPLDLRVSGKDLIPNHLTFFLYNHVALFPQNLWPRGVRANGHLQLNREKMSKSTGNFMTGADAVHKFGADATRVALADAGDAIEDANFEESTANAAILRLFTLKEWCEEQIRNKDSLRTGSTSSFNDRVFENEINHLIELTNNAYNDAMYREALKHGFYELQSTRDWYREATVQEGMHRDLILRWIEVQALLLAPIAPHWCEYVWQKLLGKPDLIVDASFPTPFTPIDEALLVAIEYIRKMVKSIRDVEISSQKKKQKGKQGIANFDPTKPKALKLFVATRFPAWQDIAVEAVKAHYNESAKTFDDVSIRVALTEKGILKNKKTMPFVQDFKKRVEKFGPIVFNRTLLFNEQETLVNAREFFKRALGYERIDILNADDVENDEERRAVEAAVPGEPGVLFWNI</sequence>
<dbReference type="AlphaFoldDB" id="A0A9N8Z664"/>
<dbReference type="PANTHER" id="PTHR45794">
    <property type="entry name" value="LEUCYL-TRNA SYNTHETASE"/>
    <property type="match status" value="1"/>
</dbReference>
<dbReference type="GO" id="GO:0005737">
    <property type="term" value="C:cytoplasm"/>
    <property type="evidence" value="ECO:0007669"/>
    <property type="project" value="UniProtKB-SubCell"/>
</dbReference>
<evidence type="ECO:0000313" key="15">
    <source>
        <dbReference type="EMBL" id="CAG8468404.1"/>
    </source>
</evidence>
<dbReference type="InterPro" id="IPR002300">
    <property type="entry name" value="aa-tRNA-synth_Ia"/>
</dbReference>
<dbReference type="Gene3D" id="3.40.50.620">
    <property type="entry name" value="HUPs"/>
    <property type="match status" value="1"/>
</dbReference>
<dbReference type="PANTHER" id="PTHR45794:SF1">
    <property type="entry name" value="LEUCINE--TRNA LIGASE, CYTOPLASMIC"/>
    <property type="match status" value="1"/>
</dbReference>
<dbReference type="EMBL" id="CAJVPI010000055">
    <property type="protein sequence ID" value="CAG8468404.1"/>
    <property type="molecule type" value="Genomic_DNA"/>
</dbReference>
<evidence type="ECO:0000256" key="3">
    <source>
        <dbReference type="ARBA" id="ARBA00013164"/>
    </source>
</evidence>
<dbReference type="InterPro" id="IPR009080">
    <property type="entry name" value="tRNAsynth_Ia_anticodon-bd"/>
</dbReference>
<evidence type="ECO:0000256" key="11">
    <source>
        <dbReference type="SAM" id="MobiDB-lite"/>
    </source>
</evidence>
<dbReference type="Pfam" id="PF00133">
    <property type="entry name" value="tRNA-synt_1"/>
    <property type="match status" value="2"/>
</dbReference>
<dbReference type="Proteomes" id="UP000789739">
    <property type="component" value="Unassembled WGS sequence"/>
</dbReference>
<organism evidence="15 16">
    <name type="scientific">Paraglomus brasilianum</name>
    <dbReference type="NCBI Taxonomy" id="144538"/>
    <lineage>
        <taxon>Eukaryota</taxon>
        <taxon>Fungi</taxon>
        <taxon>Fungi incertae sedis</taxon>
        <taxon>Mucoromycota</taxon>
        <taxon>Glomeromycotina</taxon>
        <taxon>Glomeromycetes</taxon>
        <taxon>Paraglomerales</taxon>
        <taxon>Paraglomeraceae</taxon>
        <taxon>Paraglomus</taxon>
    </lineage>
</organism>
<dbReference type="SUPFAM" id="SSF47323">
    <property type="entry name" value="Anticodon-binding domain of a subclass of class I aminoacyl-tRNA synthetases"/>
    <property type="match status" value="1"/>
</dbReference>